<keyword evidence="8" id="KW-1185">Reference proteome</keyword>
<dbReference type="Gene3D" id="3.40.50.2300">
    <property type="match status" value="1"/>
</dbReference>
<keyword evidence="3" id="KW-0804">Transcription</keyword>
<accession>A0ABR0UVG4</accession>
<reference evidence="7 8" key="1">
    <citation type="journal article" date="2021" name="Comput. Struct. Biotechnol. J.">
        <title>De novo genome assembly of the potent medicinal plant Rehmannia glutinosa using nanopore technology.</title>
        <authorList>
            <person name="Ma L."/>
            <person name="Dong C."/>
            <person name="Song C."/>
            <person name="Wang X."/>
            <person name="Zheng X."/>
            <person name="Niu Y."/>
            <person name="Chen S."/>
            <person name="Feng W."/>
        </authorList>
    </citation>
    <scope>NUCLEOTIDE SEQUENCE [LARGE SCALE GENOMIC DNA]</scope>
    <source>
        <strain evidence="7">DH-2019</strain>
    </source>
</reference>
<dbReference type="SUPFAM" id="SSF52172">
    <property type="entry name" value="CheY-like"/>
    <property type="match status" value="1"/>
</dbReference>
<feature type="region of interest" description="Disordered" evidence="5">
    <location>
        <begin position="333"/>
        <end position="360"/>
    </location>
</feature>
<feature type="compositionally biased region" description="Low complexity" evidence="5">
    <location>
        <begin position="79"/>
        <end position="88"/>
    </location>
</feature>
<dbReference type="Proteomes" id="UP001318860">
    <property type="component" value="Unassembled WGS sequence"/>
</dbReference>
<dbReference type="InterPro" id="IPR011006">
    <property type="entry name" value="CheY-like_superfamily"/>
</dbReference>
<evidence type="ECO:0000313" key="7">
    <source>
        <dbReference type="EMBL" id="KAK6126117.1"/>
    </source>
</evidence>
<dbReference type="PROSITE" id="PS50110">
    <property type="entry name" value="RESPONSE_REGULATORY"/>
    <property type="match status" value="1"/>
</dbReference>
<dbReference type="PANTHER" id="PTHR43874">
    <property type="entry name" value="TWO-COMPONENT RESPONSE REGULATOR"/>
    <property type="match status" value="1"/>
</dbReference>
<comment type="caution">
    <text evidence="4">Lacks conserved residue(s) required for the propagation of feature annotation.</text>
</comment>
<evidence type="ECO:0000259" key="6">
    <source>
        <dbReference type="PROSITE" id="PS50110"/>
    </source>
</evidence>
<feature type="compositionally biased region" description="Basic and acidic residues" evidence="5">
    <location>
        <begin position="69"/>
        <end position="78"/>
    </location>
</feature>
<feature type="compositionally biased region" description="Low complexity" evidence="5">
    <location>
        <begin position="44"/>
        <end position="59"/>
    </location>
</feature>
<feature type="domain" description="Response regulatory" evidence="6">
    <location>
        <begin position="1"/>
        <end position="39"/>
    </location>
</feature>
<organism evidence="7 8">
    <name type="scientific">Rehmannia glutinosa</name>
    <name type="common">Chinese foxglove</name>
    <dbReference type="NCBI Taxonomy" id="99300"/>
    <lineage>
        <taxon>Eukaryota</taxon>
        <taxon>Viridiplantae</taxon>
        <taxon>Streptophyta</taxon>
        <taxon>Embryophyta</taxon>
        <taxon>Tracheophyta</taxon>
        <taxon>Spermatophyta</taxon>
        <taxon>Magnoliopsida</taxon>
        <taxon>eudicotyledons</taxon>
        <taxon>Gunneridae</taxon>
        <taxon>Pentapetalae</taxon>
        <taxon>asterids</taxon>
        <taxon>lamiids</taxon>
        <taxon>Lamiales</taxon>
        <taxon>Orobanchaceae</taxon>
        <taxon>Rehmannieae</taxon>
        <taxon>Rehmannia</taxon>
    </lineage>
</organism>
<keyword evidence="2" id="KW-0805">Transcription regulation</keyword>
<evidence type="ECO:0000256" key="1">
    <source>
        <dbReference type="ARBA" id="ARBA00023012"/>
    </source>
</evidence>
<name>A0ABR0UVG4_REHGL</name>
<evidence type="ECO:0000256" key="4">
    <source>
        <dbReference type="PROSITE-ProRule" id="PRU00169"/>
    </source>
</evidence>
<dbReference type="InterPro" id="IPR045279">
    <property type="entry name" value="ARR-like"/>
</dbReference>
<sequence>MSCHDSVGLVFKCLSKGAIDFLVKPIRKNELKNLWQHVWRRCQSSSGSGSESGTQTQKSVKSNSSQKADNSRSDDGEKNGSNGLNAGDGSDDGSGGQSSWTKRAVEIDSSQSMSPIDQVADCPDSTCAQVIRPNAENFSKKGVKIAAARETHEQSQPDTVAKGKDLEKIILNNMESKSENPMKIPLTPTTGAKLKSLSNVDCNMSIKPVDKHKGCRGSVQDDRCVLRRSEQSAFSRYNASSNIFKAPNGVMGSSSIIGNSVEVAKRESVSDIQAHSTVIYQSSNEVSNNIDMGSTTNKLRARPSIMKNKSETTSTLNGSSTAVNAVGTYAKSDFGQARNSGSGDSGSGTRIDENKSSQREAALNKFRQKKKERSFKKKVGNSMLTTVVTFSYMI</sequence>
<dbReference type="PANTHER" id="PTHR43874:SF125">
    <property type="entry name" value="TWO-COMPONENT RESPONSE REGULATOR-LIKE APRR7"/>
    <property type="match status" value="1"/>
</dbReference>
<comment type="caution">
    <text evidence="7">The sequence shown here is derived from an EMBL/GenBank/DDBJ whole genome shotgun (WGS) entry which is preliminary data.</text>
</comment>
<proteinExistence type="predicted"/>
<dbReference type="InterPro" id="IPR001789">
    <property type="entry name" value="Sig_transdc_resp-reg_receiver"/>
</dbReference>
<dbReference type="EMBL" id="JABTTQ020002063">
    <property type="protein sequence ID" value="KAK6126117.1"/>
    <property type="molecule type" value="Genomic_DNA"/>
</dbReference>
<evidence type="ECO:0000313" key="8">
    <source>
        <dbReference type="Proteomes" id="UP001318860"/>
    </source>
</evidence>
<keyword evidence="1" id="KW-0902">Two-component regulatory system</keyword>
<evidence type="ECO:0000256" key="2">
    <source>
        <dbReference type="ARBA" id="ARBA00023015"/>
    </source>
</evidence>
<protein>
    <recommendedName>
        <fullName evidence="6">Response regulatory domain-containing protein</fullName>
    </recommendedName>
</protein>
<evidence type="ECO:0000256" key="5">
    <source>
        <dbReference type="SAM" id="MobiDB-lite"/>
    </source>
</evidence>
<gene>
    <name evidence="7" type="ORF">DH2020_040095</name>
</gene>
<feature type="region of interest" description="Disordered" evidence="5">
    <location>
        <begin position="44"/>
        <end position="100"/>
    </location>
</feature>
<evidence type="ECO:0000256" key="3">
    <source>
        <dbReference type="ARBA" id="ARBA00023163"/>
    </source>
</evidence>